<dbReference type="InterPro" id="IPR055170">
    <property type="entry name" value="GFO_IDH_MocA-like_dom"/>
</dbReference>
<dbReference type="InterPro" id="IPR051317">
    <property type="entry name" value="Gfo/Idh/MocA_oxidoreduct"/>
</dbReference>
<evidence type="ECO:0000259" key="2">
    <source>
        <dbReference type="Pfam" id="PF22725"/>
    </source>
</evidence>
<dbReference type="Pfam" id="PF01408">
    <property type="entry name" value="GFO_IDH_MocA"/>
    <property type="match status" value="1"/>
</dbReference>
<feature type="domain" description="Gfo/Idh/MocA-like oxidoreductase N-terminal" evidence="1">
    <location>
        <begin position="12"/>
        <end position="124"/>
    </location>
</feature>
<protein>
    <submittedName>
        <fullName evidence="3">Putative oxidoreductase YcjS</fullName>
        <ecNumber evidence="3">1.-.-.-</ecNumber>
    </submittedName>
</protein>
<dbReference type="GO" id="GO:0000166">
    <property type="term" value="F:nucleotide binding"/>
    <property type="evidence" value="ECO:0007669"/>
    <property type="project" value="InterPro"/>
</dbReference>
<organism evidence="3 4">
    <name type="scientific">Maioricimonas rarisocia</name>
    <dbReference type="NCBI Taxonomy" id="2528026"/>
    <lineage>
        <taxon>Bacteria</taxon>
        <taxon>Pseudomonadati</taxon>
        <taxon>Planctomycetota</taxon>
        <taxon>Planctomycetia</taxon>
        <taxon>Planctomycetales</taxon>
        <taxon>Planctomycetaceae</taxon>
        <taxon>Maioricimonas</taxon>
    </lineage>
</organism>
<dbReference type="EMBL" id="CP036275">
    <property type="protein sequence ID" value="QDU39543.1"/>
    <property type="molecule type" value="Genomic_DNA"/>
</dbReference>
<gene>
    <name evidence="3" type="primary">ycjS_5</name>
    <name evidence="3" type="ORF">Mal4_38880</name>
</gene>
<dbReference type="OrthoDB" id="9795543at2"/>
<evidence type="ECO:0000313" key="3">
    <source>
        <dbReference type="EMBL" id="QDU39543.1"/>
    </source>
</evidence>
<dbReference type="RefSeq" id="WP_145370720.1">
    <property type="nucleotide sequence ID" value="NZ_CP036275.1"/>
</dbReference>
<proteinExistence type="predicted"/>
<dbReference type="Gene3D" id="3.30.360.10">
    <property type="entry name" value="Dihydrodipicolinate Reductase, domain 2"/>
    <property type="match status" value="1"/>
</dbReference>
<reference evidence="3 4" key="1">
    <citation type="submission" date="2019-02" db="EMBL/GenBank/DDBJ databases">
        <title>Deep-cultivation of Planctomycetes and their phenomic and genomic characterization uncovers novel biology.</title>
        <authorList>
            <person name="Wiegand S."/>
            <person name="Jogler M."/>
            <person name="Boedeker C."/>
            <person name="Pinto D."/>
            <person name="Vollmers J."/>
            <person name="Rivas-Marin E."/>
            <person name="Kohn T."/>
            <person name="Peeters S.H."/>
            <person name="Heuer A."/>
            <person name="Rast P."/>
            <person name="Oberbeckmann S."/>
            <person name="Bunk B."/>
            <person name="Jeske O."/>
            <person name="Meyerdierks A."/>
            <person name="Storesund J.E."/>
            <person name="Kallscheuer N."/>
            <person name="Luecker S."/>
            <person name="Lage O.M."/>
            <person name="Pohl T."/>
            <person name="Merkel B.J."/>
            <person name="Hornburger P."/>
            <person name="Mueller R.-W."/>
            <person name="Bruemmer F."/>
            <person name="Labrenz M."/>
            <person name="Spormann A.M."/>
            <person name="Op den Camp H."/>
            <person name="Overmann J."/>
            <person name="Amann R."/>
            <person name="Jetten M.S.M."/>
            <person name="Mascher T."/>
            <person name="Medema M.H."/>
            <person name="Devos D.P."/>
            <person name="Kaster A.-K."/>
            <person name="Ovreas L."/>
            <person name="Rohde M."/>
            <person name="Galperin M.Y."/>
            <person name="Jogler C."/>
        </authorList>
    </citation>
    <scope>NUCLEOTIDE SEQUENCE [LARGE SCALE GENOMIC DNA]</scope>
    <source>
        <strain evidence="3 4">Mal4</strain>
    </source>
</reference>
<evidence type="ECO:0000313" key="4">
    <source>
        <dbReference type="Proteomes" id="UP000320496"/>
    </source>
</evidence>
<dbReference type="AlphaFoldDB" id="A0A517ZAL4"/>
<dbReference type="SUPFAM" id="SSF55347">
    <property type="entry name" value="Glyceraldehyde-3-phosphate dehydrogenase-like, C-terminal domain"/>
    <property type="match status" value="1"/>
</dbReference>
<dbReference type="GO" id="GO:0016491">
    <property type="term" value="F:oxidoreductase activity"/>
    <property type="evidence" value="ECO:0007669"/>
    <property type="project" value="UniProtKB-KW"/>
</dbReference>
<dbReference type="SUPFAM" id="SSF51735">
    <property type="entry name" value="NAD(P)-binding Rossmann-fold domains"/>
    <property type="match status" value="1"/>
</dbReference>
<keyword evidence="4" id="KW-1185">Reference proteome</keyword>
<evidence type="ECO:0000259" key="1">
    <source>
        <dbReference type="Pfam" id="PF01408"/>
    </source>
</evidence>
<accession>A0A517ZAL4</accession>
<sequence length="354" mass="39217">MGTPERLRGVGVGAGWFSRFHYDAWSKIAAVDMVAVCDLEPQNAEHASATLGGAAVYTEASKMLRETRPDFVDVITRPESHLSIVRSAAELGIHVICQKPLAPSFEQAREIVALAEAAGIRLMVHENFRFQPWHRELKSLIAAGAIGDDLHMVAVRTRLGDGWQPDAYQSRQPYFATMPRLLVYETGVHFIDVMRYFAGEIDGVFASLRRLNHQIAGEDTGLLFFEFASGARGTWDASRYHEPDCENPRYTFGEFLIEGSQGSLRLDYDGRIRIQPLGEPSRKHAYAHSHAGFAGDCVYFTQQHFVEALLNGKPFETGGTDYLKTLAVQEAVYRSASSGQPVRGLTAGADHADR</sequence>
<dbReference type="Pfam" id="PF22725">
    <property type="entry name" value="GFO_IDH_MocA_C3"/>
    <property type="match status" value="1"/>
</dbReference>
<dbReference type="Proteomes" id="UP000320496">
    <property type="component" value="Chromosome"/>
</dbReference>
<dbReference type="KEGG" id="mri:Mal4_38880"/>
<name>A0A517ZAL4_9PLAN</name>
<feature type="domain" description="GFO/IDH/MocA-like oxidoreductase" evidence="2">
    <location>
        <begin position="134"/>
        <end position="265"/>
    </location>
</feature>
<dbReference type="PANTHER" id="PTHR43708:SF8">
    <property type="entry name" value="OXIDOREDUCTASE"/>
    <property type="match status" value="1"/>
</dbReference>
<dbReference type="PANTHER" id="PTHR43708">
    <property type="entry name" value="CONSERVED EXPRESSED OXIDOREDUCTASE (EUROFUNG)"/>
    <property type="match status" value="1"/>
</dbReference>
<dbReference type="InterPro" id="IPR036291">
    <property type="entry name" value="NAD(P)-bd_dom_sf"/>
</dbReference>
<keyword evidence="3" id="KW-0560">Oxidoreductase</keyword>
<dbReference type="Gene3D" id="3.40.50.720">
    <property type="entry name" value="NAD(P)-binding Rossmann-like Domain"/>
    <property type="match status" value="1"/>
</dbReference>
<dbReference type="EC" id="1.-.-.-" evidence="3"/>
<dbReference type="InterPro" id="IPR000683">
    <property type="entry name" value="Gfo/Idh/MocA-like_OxRdtase_N"/>
</dbReference>